<reference evidence="1" key="2">
    <citation type="journal article" date="2015" name="Fish Shellfish Immunol.">
        <title>Early steps in the European eel (Anguilla anguilla)-Vibrio vulnificus interaction in the gills: Role of the RtxA13 toxin.</title>
        <authorList>
            <person name="Callol A."/>
            <person name="Pajuelo D."/>
            <person name="Ebbesson L."/>
            <person name="Teles M."/>
            <person name="MacKenzie S."/>
            <person name="Amaro C."/>
        </authorList>
    </citation>
    <scope>NUCLEOTIDE SEQUENCE</scope>
</reference>
<name>A0A0E9TFW5_ANGAN</name>
<dbReference type="AlphaFoldDB" id="A0A0E9TFW5"/>
<dbReference type="EMBL" id="GBXM01056954">
    <property type="protein sequence ID" value="JAH51623.1"/>
    <property type="molecule type" value="Transcribed_RNA"/>
</dbReference>
<accession>A0A0E9TFW5</accession>
<proteinExistence type="predicted"/>
<sequence length="33" mass="3555">MGVTNSHAKAISGLQFVIICLHDSGFPTRCFTC</sequence>
<protein>
    <submittedName>
        <fullName evidence="1">Uncharacterized protein</fullName>
    </submittedName>
</protein>
<reference evidence="1" key="1">
    <citation type="submission" date="2014-11" db="EMBL/GenBank/DDBJ databases">
        <authorList>
            <person name="Amaro Gonzalez C."/>
        </authorList>
    </citation>
    <scope>NUCLEOTIDE SEQUENCE</scope>
</reference>
<organism evidence="1">
    <name type="scientific">Anguilla anguilla</name>
    <name type="common">European freshwater eel</name>
    <name type="synonym">Muraena anguilla</name>
    <dbReference type="NCBI Taxonomy" id="7936"/>
    <lineage>
        <taxon>Eukaryota</taxon>
        <taxon>Metazoa</taxon>
        <taxon>Chordata</taxon>
        <taxon>Craniata</taxon>
        <taxon>Vertebrata</taxon>
        <taxon>Euteleostomi</taxon>
        <taxon>Actinopterygii</taxon>
        <taxon>Neopterygii</taxon>
        <taxon>Teleostei</taxon>
        <taxon>Anguilliformes</taxon>
        <taxon>Anguillidae</taxon>
        <taxon>Anguilla</taxon>
    </lineage>
</organism>
<evidence type="ECO:0000313" key="1">
    <source>
        <dbReference type="EMBL" id="JAH51623.1"/>
    </source>
</evidence>